<dbReference type="Gene3D" id="2.180.10.10">
    <property type="entry name" value="RHS repeat-associated core"/>
    <property type="match status" value="1"/>
</dbReference>
<evidence type="ECO:0000256" key="3">
    <source>
        <dbReference type="ARBA" id="ARBA00022729"/>
    </source>
</evidence>
<dbReference type="InterPro" id="IPR022044">
    <property type="entry name" value="TcdB_toxin_mid/C"/>
</dbReference>
<comment type="caution">
    <text evidence="8">The sequence shown here is derived from an EMBL/GenBank/DDBJ whole genome shotgun (WGS) entry which is preliminary data.</text>
</comment>
<evidence type="ECO:0000259" key="6">
    <source>
        <dbReference type="Pfam" id="PF12255"/>
    </source>
</evidence>
<evidence type="ECO:0000259" key="7">
    <source>
        <dbReference type="Pfam" id="PF12256"/>
    </source>
</evidence>
<feature type="compositionally biased region" description="Polar residues" evidence="5">
    <location>
        <begin position="15"/>
        <end position="40"/>
    </location>
</feature>
<feature type="region of interest" description="Disordered" evidence="5">
    <location>
        <begin position="1"/>
        <end position="46"/>
    </location>
</feature>
<keyword evidence="2" id="KW-0964">Secreted</keyword>
<feature type="region of interest" description="Disordered" evidence="5">
    <location>
        <begin position="2357"/>
        <end position="2380"/>
    </location>
</feature>
<organism evidence="8 9">
    <name type="scientific">Dactylellina haptotyla (strain CBS 200.50)</name>
    <name type="common">Nematode-trapping fungus</name>
    <name type="synonym">Monacrosporium haptotylum</name>
    <dbReference type="NCBI Taxonomy" id="1284197"/>
    <lineage>
        <taxon>Eukaryota</taxon>
        <taxon>Fungi</taxon>
        <taxon>Dikarya</taxon>
        <taxon>Ascomycota</taxon>
        <taxon>Pezizomycotina</taxon>
        <taxon>Orbiliomycetes</taxon>
        <taxon>Orbiliales</taxon>
        <taxon>Orbiliaceae</taxon>
        <taxon>Dactylellina</taxon>
    </lineage>
</organism>
<feature type="domain" description="Insecticide toxin TcdB middle/N-terminal" evidence="7">
    <location>
        <begin position="675"/>
        <end position="843"/>
    </location>
</feature>
<evidence type="ECO:0000313" key="8">
    <source>
        <dbReference type="EMBL" id="EPS41108.1"/>
    </source>
</evidence>
<gene>
    <name evidence="8" type="ORF">H072_4973</name>
</gene>
<dbReference type="InterPro" id="IPR028994">
    <property type="entry name" value="Integrin_alpha_N"/>
</dbReference>
<reference evidence="8 9" key="1">
    <citation type="journal article" date="2013" name="PLoS Genet.">
        <title>Genomic mechanisms accounting for the adaptation to parasitism in nematode-trapping fungi.</title>
        <authorList>
            <person name="Meerupati T."/>
            <person name="Andersson K.M."/>
            <person name="Friman E."/>
            <person name="Kumar D."/>
            <person name="Tunlid A."/>
            <person name="Ahren D."/>
        </authorList>
    </citation>
    <scope>NUCLEOTIDE SEQUENCE [LARGE SCALE GENOMIC DNA]</scope>
    <source>
        <strain evidence="8 9">CBS 200.50</strain>
    </source>
</reference>
<dbReference type="InterPro" id="IPR050708">
    <property type="entry name" value="T6SS_VgrG/RHS"/>
</dbReference>
<dbReference type="InterPro" id="IPR003284">
    <property type="entry name" value="Sal_SpvB"/>
</dbReference>
<sequence>MEREKGKLSAGSTGGQNFASTGNNNPEGERGSSNSATNGNPGKESRFNQFSEKFQLPSITQPTGGGSSRSINGSHQVNGYNGTLSWSATIPVTGASRWGAPALSLVYNSGSGNGPFGVGWSMSGLSRISRSTQPNLPMYTEDDIFNIDGTEMVAATELKLQDNGWSVQRYISRVGNIGPRIERWSSGSDMYWKVYSGGGITSIYGRDSESRIANGERVFSWLISEAYDNFGSFQKVIFKREDEKGVDLLQCHEIGRTTETRQTQLYPKSILYGNKTPFEITPTDDPKQLGNLKDLEFCYEVRLDYGDEGKDWPVRADVHSTYNAGFEIRTYRLCRRILMYHHFKEIQADALVSSFDLIYEEDKTLSRIISVQATGYSADGNSQTMPPSEFQYTDRPTRQKLRKSRFEPFDETSSANLAGMLAAGYEWVDIDGDGLSGLLACLEGSFYYKKLSIEDNKPILKPITQLDSIPNITGGVFTDINGDGQAEYVLDTAMQPGFYPRTSKNNERFDNFKPFESRTNIDVDRTRSSSHLDLTGDGLADLLVEDQDALAWYRSLGVKGYDEAKRGNIPRDLPNFSQADSSVGVFFADMTGDGLSDIVYIRDAIVSYWPNLGYGNFGSKVVMDNFLFLDRNELFDSSRVKFADIDGSGTADIIYTSSVGKVKVYFNQSGNAWDKPVTLKGAVPFMNSDTRITVADIFGSGTTCLVWSHTGYSGDSLPQLMYCDVMGGVKPHLMKSIKNNLGCEIEVNYLPSTRYYLQDEREGTPWITSLPFPVQCVSSVKSVERVSGESSVVSYRYHHGYYDKPEREFRGFGMVEISDTESTATALVDDLPPIHSKTWYHTGAFQDAREQRQRFSTEYFSQAVVPEDVVLDEEKLTADELVEAAAALKGSVLHTEVYSDDAAPEANIPYQVSNSRYSVRMLHPKDGDKRAAFQVFPLESVEYNYERNLLDPRIARTVNNVDTYGNILQTAVLLEGRRDSPLTGNDKADQMRSYITYTINEFTQLVDNENGYLVPITCRGSDYEVRGVADLTGFPDIPDEEIKYHDEADDTKPTKRLLSQFEVIYKKNDLTGYLPYGVAESMGIMGQAFELCYTDEMFDLYNKDGTHLIDKDKDLVKSGYVRRDGAWWVPTAELFYSTSQTPELDAAKKSFFTCVKHKDPLGAITLAEFDQYWLFTTKKVDALGNNGLGVFDYWTGSLKEVEDQNGNKTIFAYDSLGRLVGQASVGKGEGDSLDNFQVNLTQKDIDDFISNPEKTALLGTASQRTVYDDFSYFQKGAQFPNWSATIFALTHKGGPERLSNITFSYTDGSDRDIQVKEQTDDGKWRTNGWIVYNSKNLPIHQYEPFISETHQYEAENIVGYTSTLIYDPVGRNIATIFPDGSWVRTIRNPWETRIYDQNDLLLSNPEQELGIKLKDFKSWFDQATAKGGRYKAVADKTKNHADTPTIQYLDARATIILNIADGKDFKIEGRSKHDIQGYLLSSDDALGRTAMTSIYDMRGRTIMTSGMGIGRRWTFLDIFNNLHQTWDERGNHFTHEFDLLNRSTKVWLGETLITSVEYGEDQPDPTSKNLRGKPYLTHEQCGISLSDSYDFKGNCLHKSEQYVVKYATTTDWSHNVPLESEIFEASSTFDALNRPVLVKYSGSNYQNAVEYAYGRSGAKSVTNAGDTVFVKDIEYDQFNRVSRIQYGNGSVLTNEYDPVTGRLNRKSVTLNGKTKLDLQYIYDPIGNVVFTLRPTEDRKFFKNKIVDPVNEYTYDALYRLISASGREHLGQTKGRPTSENDPADTNFGVADTNPFANYTETYQYDLANNILDLSHTIDDDTSPGWKKHFTYVNNQLVRVEGAGVVTENYQYDLHGNTIKMPDLESMEWNFQDALVSTVCQRRNEGTPETVRYSYSSEGTRTRKVIERQGDGVKIRDHFYVSGNDIFRKYDSNGNILLQSAELHVSLDGEVIAIVENWSGPDRTSKGLPEQMIRFQFGERSQSITLELDENGEQISYEEYAPYGQTVYVSQVQEKRYRYAGKERDKETGLYYFNQRYYCSNMYRWLSSDPLGIIDGLNTYCFMRANPVTLSDPQGTKSKYSTPHPNISPAEKKQLERWLQGASPHETPVMPPGQDKHKGGGDYVMSHLVPCKLGFGRTDSKVHSKSKDNPDIDDRDPSGKDPAKHALGRFGINTDYSCVKVLKAEDNMFFTGKGKMDDKWDEWLESSAVNYFDDAFDDYNKAKKASDKKKIAYAVLTHVWNQAREFLAELSDEHGSGLSGPDVAKDILSRMNHHSQSDHTLPYAINENGMELQEQLARQTNATDELTQEVIRKGTKRKISFISDPKYKVAPGLAEPLNRINDTFDDMDKLMFSMGVVAPGAKGKTPTKGKKGKKPPPPPKTVTISTADLAKLHALLQSARANIKEFEF</sequence>
<dbReference type="InterPro" id="IPR022045">
    <property type="entry name" value="TcdB_toxin_mid/N"/>
</dbReference>
<evidence type="ECO:0000313" key="9">
    <source>
        <dbReference type="Proteomes" id="UP000015100"/>
    </source>
</evidence>
<evidence type="ECO:0000256" key="2">
    <source>
        <dbReference type="ARBA" id="ARBA00022525"/>
    </source>
</evidence>
<dbReference type="PANTHER" id="PTHR32305">
    <property type="match status" value="1"/>
</dbReference>
<dbReference type="Pfam" id="PF12256">
    <property type="entry name" value="TcdB_toxin_midN"/>
    <property type="match status" value="1"/>
</dbReference>
<feature type="region of interest" description="Disordered" evidence="5">
    <location>
        <begin position="2138"/>
        <end position="2165"/>
    </location>
</feature>
<keyword evidence="3" id="KW-0732">Signal</keyword>
<dbReference type="GO" id="GO:0005737">
    <property type="term" value="C:cytoplasm"/>
    <property type="evidence" value="ECO:0007669"/>
    <property type="project" value="InterPro"/>
</dbReference>
<dbReference type="NCBIfam" id="TIGR03696">
    <property type="entry name" value="Rhs_assc_core"/>
    <property type="match status" value="1"/>
</dbReference>
<keyword evidence="9" id="KW-1185">Reference proteome</keyword>
<keyword evidence="4" id="KW-0843">Virulence</keyword>
<protein>
    <recommendedName>
        <fullName evidence="10">Insecticide toxin TcdB middle/N-terminal domain-containing protein</fullName>
    </recommendedName>
</protein>
<accession>S8BNN3</accession>
<feature type="compositionally biased region" description="Polar residues" evidence="5">
    <location>
        <begin position="2071"/>
        <end position="2084"/>
    </location>
</feature>
<dbReference type="SUPFAM" id="SSF69318">
    <property type="entry name" value="Integrin alpha N-terminal domain"/>
    <property type="match status" value="1"/>
</dbReference>
<dbReference type="Pfam" id="PF13517">
    <property type="entry name" value="FG-GAP_3"/>
    <property type="match status" value="1"/>
</dbReference>
<comment type="subcellular location">
    <subcellularLocation>
        <location evidence="1">Secreted</location>
    </subcellularLocation>
</comment>
<dbReference type="InterPro" id="IPR013517">
    <property type="entry name" value="FG-GAP"/>
</dbReference>
<dbReference type="Pfam" id="PF12255">
    <property type="entry name" value="TcdB_toxin_midC"/>
    <property type="match status" value="1"/>
</dbReference>
<dbReference type="EMBL" id="AQGS01000256">
    <property type="protein sequence ID" value="EPS41108.1"/>
    <property type="molecule type" value="Genomic_DNA"/>
</dbReference>
<dbReference type="GO" id="GO:0005576">
    <property type="term" value="C:extracellular region"/>
    <property type="evidence" value="ECO:0007669"/>
    <property type="project" value="UniProtKB-SubCell"/>
</dbReference>
<dbReference type="Proteomes" id="UP000015100">
    <property type="component" value="Unassembled WGS sequence"/>
</dbReference>
<evidence type="ECO:0000256" key="4">
    <source>
        <dbReference type="ARBA" id="ARBA00023026"/>
    </source>
</evidence>
<dbReference type="HOGENOM" id="CLU_000672_1_0_1"/>
<dbReference type="eggNOG" id="ENOG502QUQU">
    <property type="taxonomic scope" value="Eukaryota"/>
</dbReference>
<evidence type="ECO:0000256" key="5">
    <source>
        <dbReference type="SAM" id="MobiDB-lite"/>
    </source>
</evidence>
<feature type="region of interest" description="Disordered" evidence="5">
    <location>
        <begin position="2071"/>
        <end position="2093"/>
    </location>
</feature>
<proteinExistence type="predicted"/>
<evidence type="ECO:0000256" key="1">
    <source>
        <dbReference type="ARBA" id="ARBA00004613"/>
    </source>
</evidence>
<evidence type="ECO:0008006" key="10">
    <source>
        <dbReference type="Google" id="ProtNLM"/>
    </source>
</evidence>
<dbReference type="PANTHER" id="PTHR32305:SF15">
    <property type="entry name" value="PROTEIN RHSA-RELATED"/>
    <property type="match status" value="1"/>
</dbReference>
<dbReference type="Pfam" id="PF03534">
    <property type="entry name" value="SpvB"/>
    <property type="match status" value="1"/>
</dbReference>
<reference evidence="9" key="2">
    <citation type="submission" date="2013-04" db="EMBL/GenBank/DDBJ databases">
        <title>Genomic mechanisms accounting for the adaptation to parasitism in nematode-trapping fungi.</title>
        <authorList>
            <person name="Ahren D.G."/>
        </authorList>
    </citation>
    <scope>NUCLEOTIDE SEQUENCE [LARGE SCALE GENOMIC DNA]</scope>
    <source>
        <strain evidence="9">CBS 200.50</strain>
    </source>
</reference>
<feature type="compositionally biased region" description="Basic residues" evidence="5">
    <location>
        <begin position="2364"/>
        <end position="2373"/>
    </location>
</feature>
<feature type="domain" description="Insecticide toxin TcdB middle/C-terminal" evidence="6">
    <location>
        <begin position="885"/>
        <end position="1008"/>
    </location>
</feature>
<dbReference type="InterPro" id="IPR022385">
    <property type="entry name" value="Rhs_assc_core"/>
</dbReference>
<feature type="compositionally biased region" description="Basic and acidic residues" evidence="5">
    <location>
        <begin position="2138"/>
        <end position="2163"/>
    </location>
</feature>
<dbReference type="STRING" id="1284197.S8BNN3"/>
<dbReference type="OrthoDB" id="5426877at2759"/>
<name>S8BNN3_DACHA</name>